<dbReference type="Proteomes" id="UP000248857">
    <property type="component" value="Unassembled WGS sequence"/>
</dbReference>
<protein>
    <submittedName>
        <fullName evidence="1">Uncharacterized protein</fullName>
    </submittedName>
</protein>
<accession>A0A2W1JBA7</accession>
<name>A0A2W1JBA7_9CYAN</name>
<proteinExistence type="predicted"/>
<gene>
    <name evidence="1" type="ORF">C1752_06618</name>
</gene>
<dbReference type="EMBL" id="PQWO01000018">
    <property type="protein sequence ID" value="PZD71339.1"/>
    <property type="molecule type" value="Genomic_DNA"/>
</dbReference>
<dbReference type="AlphaFoldDB" id="A0A2W1JBA7"/>
<sequence>MSGFKCSSGERSNIYSESKFTNWSRYNPFDLEISTLPKYSKPKLRFETGSGAISVYVQKLHPKFIHPVCAEDIQNVLNRVPAKFLVHLHAIYLLGGTSRQLKASKKSFRYGCYESGTIYLYAFPEWMLRNCWGNLPKPTVVEEYKRMGADWRKDEAGWWLEFDQGSLERFYLFDVLLHELGHHVDKRVWERDTPSAERYAEWFALETARAIREPSTHYFTEALP</sequence>
<evidence type="ECO:0000313" key="1">
    <source>
        <dbReference type="EMBL" id="PZD71339.1"/>
    </source>
</evidence>
<dbReference type="OrthoDB" id="2989328at2"/>
<dbReference type="RefSeq" id="WP_110988125.1">
    <property type="nucleotide sequence ID" value="NZ_CAWNWM010000018.1"/>
</dbReference>
<reference evidence="1 2" key="1">
    <citation type="journal article" date="2018" name="Sci. Rep.">
        <title>A novel species of the marine cyanobacterium Acaryochloris with a unique pigment content and lifestyle.</title>
        <authorList>
            <person name="Partensky F."/>
            <person name="Six C."/>
            <person name="Ratin M."/>
            <person name="Garczarek L."/>
            <person name="Vaulot D."/>
            <person name="Probert I."/>
            <person name="Calteau A."/>
            <person name="Gourvil P."/>
            <person name="Marie D."/>
            <person name="Grebert T."/>
            <person name="Bouchier C."/>
            <person name="Le Panse S."/>
            <person name="Gachenot M."/>
            <person name="Rodriguez F."/>
            <person name="Garrido J.L."/>
        </authorList>
    </citation>
    <scope>NUCLEOTIDE SEQUENCE [LARGE SCALE GENOMIC DNA]</scope>
    <source>
        <strain evidence="1 2">RCC1774</strain>
    </source>
</reference>
<keyword evidence="2" id="KW-1185">Reference proteome</keyword>
<comment type="caution">
    <text evidence="1">The sequence shown here is derived from an EMBL/GenBank/DDBJ whole genome shotgun (WGS) entry which is preliminary data.</text>
</comment>
<evidence type="ECO:0000313" key="2">
    <source>
        <dbReference type="Proteomes" id="UP000248857"/>
    </source>
</evidence>
<organism evidence="1 2">
    <name type="scientific">Acaryochloris thomasi RCC1774</name>
    <dbReference type="NCBI Taxonomy" id="1764569"/>
    <lineage>
        <taxon>Bacteria</taxon>
        <taxon>Bacillati</taxon>
        <taxon>Cyanobacteriota</taxon>
        <taxon>Cyanophyceae</taxon>
        <taxon>Acaryochloridales</taxon>
        <taxon>Acaryochloridaceae</taxon>
        <taxon>Acaryochloris</taxon>
        <taxon>Acaryochloris thomasi</taxon>
    </lineage>
</organism>